<evidence type="ECO:0000313" key="1">
    <source>
        <dbReference type="EMBL" id="TVX99401.1"/>
    </source>
</evidence>
<protein>
    <recommendedName>
        <fullName evidence="3">GIY-YIG domain-containing protein</fullName>
    </recommendedName>
</protein>
<keyword evidence="2" id="KW-1185">Reference proteome</keyword>
<reference evidence="1 2" key="1">
    <citation type="submission" date="2019-07" db="EMBL/GenBank/DDBJ databases">
        <authorList>
            <person name="Kim J."/>
        </authorList>
    </citation>
    <scope>NUCLEOTIDE SEQUENCE [LARGE SCALE GENOMIC DNA]</scope>
    <source>
        <strain evidence="1 2">JC52</strain>
    </source>
</reference>
<dbReference type="OrthoDB" id="70103at2"/>
<proteinExistence type="predicted"/>
<accession>A0A559JHQ0</accession>
<evidence type="ECO:0000313" key="2">
    <source>
        <dbReference type="Proteomes" id="UP000317036"/>
    </source>
</evidence>
<dbReference type="RefSeq" id="WP_144854917.1">
    <property type="nucleotide sequence ID" value="NZ_VNJI01000082.1"/>
</dbReference>
<dbReference type="Proteomes" id="UP000317036">
    <property type="component" value="Unassembled WGS sequence"/>
</dbReference>
<comment type="caution">
    <text evidence="1">The sequence shown here is derived from an EMBL/GenBank/DDBJ whole genome shotgun (WGS) entry which is preliminary data.</text>
</comment>
<evidence type="ECO:0008006" key="3">
    <source>
        <dbReference type="Google" id="ProtNLM"/>
    </source>
</evidence>
<dbReference type="AlphaFoldDB" id="A0A559JHQ0"/>
<dbReference type="EMBL" id="VNJI01000082">
    <property type="protein sequence ID" value="TVX99401.1"/>
    <property type="molecule type" value="Genomic_DNA"/>
</dbReference>
<organism evidence="1 2">
    <name type="scientific">Paenibacillus cremeus</name>
    <dbReference type="NCBI Taxonomy" id="2163881"/>
    <lineage>
        <taxon>Bacteria</taxon>
        <taxon>Bacillati</taxon>
        <taxon>Bacillota</taxon>
        <taxon>Bacilli</taxon>
        <taxon>Bacillales</taxon>
        <taxon>Paenibacillaceae</taxon>
        <taxon>Paenibacillus</taxon>
    </lineage>
</organism>
<sequence length="158" mass="18297">MHRKKELIDHWLALYEHNALHFPPRGTMLDNKSVIQKMERHVANQNYSDSIYILRLLSQHGAIPIYIGRSNSPVSRWKSHLDRLIKGKGLYERWHEILLDANGYLKEDLDLIVILDTELTIPAIPMFPCTVGSIEYQLVSLASDAYPNTLLNHEGNRR</sequence>
<gene>
    <name evidence="1" type="ORF">FPZ49_33890</name>
</gene>
<name>A0A559JHQ0_9BACL</name>